<keyword evidence="4" id="KW-1185">Reference proteome</keyword>
<evidence type="ECO:0000313" key="3">
    <source>
        <dbReference type="EMBL" id="KAG7095653.1"/>
    </source>
</evidence>
<proteinExistence type="predicted"/>
<feature type="compositionally biased region" description="Polar residues" evidence="1">
    <location>
        <begin position="1"/>
        <end position="12"/>
    </location>
</feature>
<feature type="compositionally biased region" description="Basic residues" evidence="1">
    <location>
        <begin position="152"/>
        <end position="186"/>
    </location>
</feature>
<feature type="region of interest" description="Disordered" evidence="1">
    <location>
        <begin position="135"/>
        <end position="214"/>
    </location>
</feature>
<feature type="region of interest" description="Disordered" evidence="1">
    <location>
        <begin position="529"/>
        <end position="550"/>
    </location>
</feature>
<dbReference type="AlphaFoldDB" id="A0A9P7S852"/>
<reference evidence="3" key="1">
    <citation type="journal article" date="2021" name="Genome Biol. Evol.">
        <title>The assembled and annotated genome of the fairy-ring fungus Marasmius oreades.</title>
        <authorList>
            <person name="Hiltunen M."/>
            <person name="Ament-Velasquez S.L."/>
            <person name="Johannesson H."/>
        </authorList>
    </citation>
    <scope>NUCLEOTIDE SEQUENCE</scope>
    <source>
        <strain evidence="3">03SP1</strain>
    </source>
</reference>
<dbReference type="Gene3D" id="3.30.710.10">
    <property type="entry name" value="Potassium Channel Kv1.1, Chain A"/>
    <property type="match status" value="1"/>
</dbReference>
<name>A0A9P7S852_9AGAR</name>
<dbReference type="KEGG" id="more:E1B28_006375"/>
<evidence type="ECO:0000256" key="1">
    <source>
        <dbReference type="SAM" id="MobiDB-lite"/>
    </source>
</evidence>
<dbReference type="SUPFAM" id="SSF54695">
    <property type="entry name" value="POZ domain"/>
    <property type="match status" value="1"/>
</dbReference>
<sequence>MVPSPSSSTQGISEEFAGTMRISSPVPSPSPLTWRSTSRGRSPNIKLGISPPPEQEPLSPPTFKSPTSSFTHSASRSLSPHSPVQTGSSRSRSCSPAQRRNSVGYCPPLTPTPVVVPVQSRCTIIPVIQGFSRAHNQSSPERVHAHSLSHSPSRRHRPCTRSRSRSPTYHHPRNRSHYYSRSRSHSNSRLTPQRCRPSTCLSRSPSPSPRCYRYRPRSTRSPSCINIETHREYNFDDANVSFIVEDRMRYNVHRYLFLRESRFFRGVLSARPDRQGENYVIPGLKVEEFESLLCFFYDGMYQISPTKMPIKFWINLLSISTRLDFPKARDRAIAAIDILQSSGNSNFVGPAEMIQIANSNEVERWLAPAYSALSEREEFLSDFESEIIGTKGVLLIAKAREARLKKVIQRMASPSVDQNGWPQIKSTTGSKPFGPAEVTTYSQEAAQCGPAALAFKAGIPTGYTTSVAQCNVCPSTTVAGHTISMPTSPLPYPDPILSAIPSTSTNPFTVGMGARSSFSIGHSARNSPSLGLGMRSVHASKSSSSPARPRSVAETVVDEIFFNSGA</sequence>
<dbReference type="Pfam" id="PF00651">
    <property type="entry name" value="BTB"/>
    <property type="match status" value="1"/>
</dbReference>
<dbReference type="OrthoDB" id="3223751at2759"/>
<dbReference type="InterPro" id="IPR000210">
    <property type="entry name" value="BTB/POZ_dom"/>
</dbReference>
<feature type="compositionally biased region" description="Low complexity" evidence="1">
    <location>
        <begin position="187"/>
        <end position="211"/>
    </location>
</feature>
<feature type="compositionally biased region" description="Pro residues" evidence="1">
    <location>
        <begin position="50"/>
        <end position="60"/>
    </location>
</feature>
<dbReference type="EMBL" id="CM032183">
    <property type="protein sequence ID" value="KAG7095653.1"/>
    <property type="molecule type" value="Genomic_DNA"/>
</dbReference>
<feature type="compositionally biased region" description="Low complexity" evidence="1">
    <location>
        <begin position="535"/>
        <end position="550"/>
    </location>
</feature>
<feature type="region of interest" description="Disordered" evidence="1">
    <location>
        <begin position="1"/>
        <end position="110"/>
    </location>
</feature>
<feature type="compositionally biased region" description="Polar residues" evidence="1">
    <location>
        <begin position="31"/>
        <end position="41"/>
    </location>
</feature>
<dbReference type="InterPro" id="IPR011333">
    <property type="entry name" value="SKP1/BTB/POZ_sf"/>
</dbReference>
<dbReference type="PROSITE" id="PS50097">
    <property type="entry name" value="BTB"/>
    <property type="match status" value="1"/>
</dbReference>
<feature type="domain" description="BTB" evidence="2">
    <location>
        <begin position="238"/>
        <end position="305"/>
    </location>
</feature>
<organism evidence="3 4">
    <name type="scientific">Marasmius oreades</name>
    <name type="common">fairy-ring Marasmius</name>
    <dbReference type="NCBI Taxonomy" id="181124"/>
    <lineage>
        <taxon>Eukaryota</taxon>
        <taxon>Fungi</taxon>
        <taxon>Dikarya</taxon>
        <taxon>Basidiomycota</taxon>
        <taxon>Agaricomycotina</taxon>
        <taxon>Agaricomycetes</taxon>
        <taxon>Agaricomycetidae</taxon>
        <taxon>Agaricales</taxon>
        <taxon>Marasmiineae</taxon>
        <taxon>Marasmiaceae</taxon>
        <taxon>Marasmius</taxon>
    </lineage>
</organism>
<evidence type="ECO:0000313" key="4">
    <source>
        <dbReference type="Proteomes" id="UP001049176"/>
    </source>
</evidence>
<dbReference type="Proteomes" id="UP001049176">
    <property type="component" value="Chromosome 3"/>
</dbReference>
<evidence type="ECO:0000259" key="2">
    <source>
        <dbReference type="PROSITE" id="PS50097"/>
    </source>
</evidence>
<dbReference type="GeneID" id="66075451"/>
<accession>A0A9P7S852</accession>
<gene>
    <name evidence="3" type="ORF">E1B28_006375</name>
</gene>
<comment type="caution">
    <text evidence="3">The sequence shown here is derived from an EMBL/GenBank/DDBJ whole genome shotgun (WGS) entry which is preliminary data.</text>
</comment>
<dbReference type="RefSeq" id="XP_043012123.1">
    <property type="nucleotide sequence ID" value="XM_043151030.1"/>
</dbReference>
<feature type="compositionally biased region" description="Polar residues" evidence="1">
    <location>
        <begin position="74"/>
        <end position="101"/>
    </location>
</feature>
<feature type="compositionally biased region" description="Low complexity" evidence="1">
    <location>
        <begin position="61"/>
        <end position="73"/>
    </location>
</feature>
<protein>
    <recommendedName>
        <fullName evidence="2">BTB domain-containing protein</fullName>
    </recommendedName>
</protein>